<dbReference type="InterPro" id="IPR011250">
    <property type="entry name" value="OMP/PagP_B-barrel"/>
</dbReference>
<proteinExistence type="inferred from homology"/>
<evidence type="ECO:0000313" key="4">
    <source>
        <dbReference type="Proteomes" id="UP000617145"/>
    </source>
</evidence>
<evidence type="ECO:0000313" key="3">
    <source>
        <dbReference type="EMBL" id="GGG61946.1"/>
    </source>
</evidence>
<dbReference type="PANTHER" id="PTHR36920:SF1">
    <property type="entry name" value="OUTER MEMBRANE PROTEIN W"/>
    <property type="match status" value="1"/>
</dbReference>
<dbReference type="InterPro" id="IPR005618">
    <property type="entry name" value="OMPW"/>
</dbReference>
<dbReference type="PANTHER" id="PTHR36920">
    <property type="match status" value="1"/>
</dbReference>
<dbReference type="Pfam" id="PF03922">
    <property type="entry name" value="OmpW"/>
    <property type="match status" value="1"/>
</dbReference>
<dbReference type="RefSeq" id="WP_188788511.1">
    <property type="nucleotide sequence ID" value="NZ_BMJV01000001.1"/>
</dbReference>
<protein>
    <submittedName>
        <fullName evidence="3">Outer membrane protein</fullName>
    </submittedName>
</protein>
<evidence type="ECO:0000256" key="1">
    <source>
        <dbReference type="ARBA" id="ARBA00009330"/>
    </source>
</evidence>
<dbReference type="EMBL" id="BMJV01000001">
    <property type="protein sequence ID" value="GGG61946.1"/>
    <property type="molecule type" value="Genomic_DNA"/>
</dbReference>
<dbReference type="AlphaFoldDB" id="A0A8J2ZGN3"/>
<dbReference type="GO" id="GO:0055085">
    <property type="term" value="P:transmembrane transport"/>
    <property type="evidence" value="ECO:0007669"/>
    <property type="project" value="TreeGrafter"/>
</dbReference>
<name>A0A8J2ZGN3_9RHOB</name>
<comment type="similarity">
    <text evidence="1">Belongs to the OmpW/AlkL family.</text>
</comment>
<reference evidence="3" key="1">
    <citation type="journal article" date="2014" name="Int. J. Syst. Evol. Microbiol.">
        <title>Complete genome sequence of Corynebacterium casei LMG S-19264T (=DSM 44701T), isolated from a smear-ripened cheese.</title>
        <authorList>
            <consortium name="US DOE Joint Genome Institute (JGI-PGF)"/>
            <person name="Walter F."/>
            <person name="Albersmeier A."/>
            <person name="Kalinowski J."/>
            <person name="Ruckert C."/>
        </authorList>
    </citation>
    <scope>NUCLEOTIDE SEQUENCE</scope>
    <source>
        <strain evidence="3">CGMCC 1.15762</strain>
    </source>
</reference>
<feature type="chain" id="PRO_5035297193" evidence="2">
    <location>
        <begin position="22"/>
        <end position="201"/>
    </location>
</feature>
<feature type="signal peptide" evidence="2">
    <location>
        <begin position="1"/>
        <end position="21"/>
    </location>
</feature>
<sequence length="201" mass="21448">MSLNFLTTAAILALCATGAAAQQKGDMTLGLGLAWVNPTGDNGSLANGALDMDVGDDTQLSLTFEYFLMDNLGLEVLAATPFTNQVKGNGGDVVKVKHLPPTVSLNYHFANASRFTPFLGAGVNYTAVLDLDDQKISGLDVKDSWGLAAHLGVDYAISEKSALRLDARYIDIDLDVDLNGSDIGTVEVDPWVIGMSYIWKF</sequence>
<comment type="caution">
    <text evidence="3">The sequence shown here is derived from an EMBL/GenBank/DDBJ whole genome shotgun (WGS) entry which is preliminary data.</text>
</comment>
<dbReference type="GO" id="GO:0019867">
    <property type="term" value="C:outer membrane"/>
    <property type="evidence" value="ECO:0007669"/>
    <property type="project" value="InterPro"/>
</dbReference>
<dbReference type="Proteomes" id="UP000617145">
    <property type="component" value="Unassembled WGS sequence"/>
</dbReference>
<dbReference type="Gene3D" id="2.40.160.20">
    <property type="match status" value="1"/>
</dbReference>
<organism evidence="3 4">
    <name type="scientific">Salipiger pallidus</name>
    <dbReference type="NCBI Taxonomy" id="1775170"/>
    <lineage>
        <taxon>Bacteria</taxon>
        <taxon>Pseudomonadati</taxon>
        <taxon>Pseudomonadota</taxon>
        <taxon>Alphaproteobacteria</taxon>
        <taxon>Rhodobacterales</taxon>
        <taxon>Roseobacteraceae</taxon>
        <taxon>Salipiger</taxon>
    </lineage>
</organism>
<reference evidence="3" key="2">
    <citation type="submission" date="2020-09" db="EMBL/GenBank/DDBJ databases">
        <authorList>
            <person name="Sun Q."/>
            <person name="Zhou Y."/>
        </authorList>
    </citation>
    <scope>NUCLEOTIDE SEQUENCE</scope>
    <source>
        <strain evidence="3">CGMCC 1.15762</strain>
    </source>
</reference>
<gene>
    <name evidence="3" type="primary">ompW</name>
    <name evidence="3" type="ORF">GCM10011415_05170</name>
</gene>
<keyword evidence="2" id="KW-0732">Signal</keyword>
<evidence type="ECO:0000256" key="2">
    <source>
        <dbReference type="SAM" id="SignalP"/>
    </source>
</evidence>
<keyword evidence="4" id="KW-1185">Reference proteome</keyword>
<dbReference type="SUPFAM" id="SSF56925">
    <property type="entry name" value="OMPA-like"/>
    <property type="match status" value="1"/>
</dbReference>
<accession>A0A8J2ZGN3</accession>